<evidence type="ECO:0000313" key="1">
    <source>
        <dbReference type="EMBL" id="ETV90228.1"/>
    </source>
</evidence>
<dbReference type="EMBL" id="KI914060">
    <property type="protein sequence ID" value="ETV90228.1"/>
    <property type="molecule type" value="Genomic_DNA"/>
</dbReference>
<reference evidence="1" key="1">
    <citation type="submission" date="2013-12" db="EMBL/GenBank/DDBJ databases">
        <title>The Genome Sequence of Aphanomyces invadans NJM9701.</title>
        <authorList>
            <consortium name="The Broad Institute Genomics Platform"/>
            <person name="Russ C."/>
            <person name="Tyler B."/>
            <person name="van West P."/>
            <person name="Dieguez-Uribeondo J."/>
            <person name="Young S.K."/>
            <person name="Zeng Q."/>
            <person name="Gargeya S."/>
            <person name="Fitzgerald M."/>
            <person name="Abouelleil A."/>
            <person name="Alvarado L."/>
            <person name="Chapman S.B."/>
            <person name="Gainer-Dewar J."/>
            <person name="Goldberg J."/>
            <person name="Griggs A."/>
            <person name="Gujja S."/>
            <person name="Hansen M."/>
            <person name="Howarth C."/>
            <person name="Imamovic A."/>
            <person name="Ireland A."/>
            <person name="Larimer J."/>
            <person name="McCowan C."/>
            <person name="Murphy C."/>
            <person name="Pearson M."/>
            <person name="Poon T.W."/>
            <person name="Priest M."/>
            <person name="Roberts A."/>
            <person name="Saif S."/>
            <person name="Shea T."/>
            <person name="Sykes S."/>
            <person name="Wortman J."/>
            <person name="Nusbaum C."/>
            <person name="Birren B."/>
        </authorList>
    </citation>
    <scope>NUCLEOTIDE SEQUENCE [LARGE SCALE GENOMIC DNA]</scope>
    <source>
        <strain evidence="1">NJM9701</strain>
    </source>
</reference>
<dbReference type="AlphaFoldDB" id="A0A024T8A9"/>
<accession>A0A024T8A9</accession>
<gene>
    <name evidence="1" type="ORF">H310_14940</name>
</gene>
<organism evidence="1">
    <name type="scientific">Aphanomyces invadans</name>
    <dbReference type="NCBI Taxonomy" id="157072"/>
    <lineage>
        <taxon>Eukaryota</taxon>
        <taxon>Sar</taxon>
        <taxon>Stramenopiles</taxon>
        <taxon>Oomycota</taxon>
        <taxon>Saprolegniomycetes</taxon>
        <taxon>Saprolegniales</taxon>
        <taxon>Verrucalvaceae</taxon>
        <taxon>Aphanomyces</taxon>
    </lineage>
</organism>
<dbReference type="GeneID" id="20091990"/>
<name>A0A024T8A9_9STRA</name>
<dbReference type="RefSeq" id="XP_008881139.1">
    <property type="nucleotide sequence ID" value="XM_008882917.1"/>
</dbReference>
<protein>
    <submittedName>
        <fullName evidence="1">Uncharacterized protein</fullName>
    </submittedName>
</protein>
<proteinExistence type="predicted"/>
<dbReference type="VEuPathDB" id="FungiDB:H310_14940"/>
<sequence>MVVVDGNPVNVLNSHFTQQLRQRLPQELALTLFAAVFVFTNLTSPRTIVVLVDAIPMLIRDVIDANPNTILQGHRVHSVVVVVRFYVWTQQFLELIRRPLGFVVESVGMHKKRKDPPPPELVEGLANRTKALNSRQFL</sequence>